<feature type="transmembrane region" description="Helical" evidence="1">
    <location>
        <begin position="52"/>
        <end position="70"/>
    </location>
</feature>
<organism evidence="2 3">
    <name type="scientific">Psychromicrobium lacuslunae</name>
    <dbReference type="NCBI Taxonomy" id="1618207"/>
    <lineage>
        <taxon>Bacteria</taxon>
        <taxon>Bacillati</taxon>
        <taxon>Actinomycetota</taxon>
        <taxon>Actinomycetes</taxon>
        <taxon>Micrococcales</taxon>
        <taxon>Micrococcaceae</taxon>
        <taxon>Psychromicrobium</taxon>
    </lineage>
</organism>
<dbReference type="InterPro" id="IPR038468">
    <property type="entry name" value="MmpS_C"/>
</dbReference>
<evidence type="ECO:0000256" key="1">
    <source>
        <dbReference type="SAM" id="Phobius"/>
    </source>
</evidence>
<dbReference type="Gene3D" id="2.60.40.2880">
    <property type="entry name" value="MmpS1-5, C-terminal soluble domain"/>
    <property type="match status" value="1"/>
</dbReference>
<evidence type="ECO:0008006" key="4">
    <source>
        <dbReference type="Google" id="ProtNLM"/>
    </source>
</evidence>
<sequence length="212" mass="21633">MSEQPPIYQQPQQPYQLQPMPQQSQSNGFGIAALVVGIVALVISFIPFLGWGAFVLGPIAIILGILGVVLKKGSKKGTSITGIILGAIAVVIAIIVAAITALAITGISNAINSASAEISQKSEGTSEVEYIVTTKGGSATVSYGSSGGTSQKTVTSDWKETAKLTGFDVATLSVIGDVTATGQTVSCEIKIDGKSVSKQSGNTSVSCVASRR</sequence>
<dbReference type="PATRIC" id="fig|1618207.4.peg.1509"/>
<dbReference type="OrthoDB" id="4932060at2"/>
<accession>A0A0D4BZ20</accession>
<gene>
    <name evidence="2" type="ORF">UM93_07455</name>
</gene>
<dbReference type="RefSeq" id="WP_045074737.1">
    <property type="nucleotide sequence ID" value="NZ_CP011005.1"/>
</dbReference>
<keyword evidence="1" id="KW-1133">Transmembrane helix</keyword>
<evidence type="ECO:0000313" key="3">
    <source>
        <dbReference type="Proteomes" id="UP000061839"/>
    </source>
</evidence>
<reference evidence="2 3" key="1">
    <citation type="journal article" date="2015" name="Genome Announc.">
        <title>Complete Genome Sequencing of Protease-Producing Novel Arthrobacter sp. Strain IHBB 11108 Using PacBio Single-Molecule Real-Time Sequencing Technology.</title>
        <authorList>
            <person name="Kiran S."/>
            <person name="Swarnkar M.K."/>
            <person name="Pal M."/>
            <person name="Thakur R."/>
            <person name="Tewari R."/>
            <person name="Singh A.K."/>
            <person name="Gulati A."/>
        </authorList>
    </citation>
    <scope>NUCLEOTIDE SEQUENCE [LARGE SCALE GENOMIC DNA]</scope>
    <source>
        <strain evidence="2 3">IHBB 11108</strain>
    </source>
</reference>
<feature type="transmembrane region" description="Helical" evidence="1">
    <location>
        <begin position="82"/>
        <end position="104"/>
    </location>
</feature>
<feature type="transmembrane region" description="Helical" evidence="1">
    <location>
        <begin position="28"/>
        <end position="46"/>
    </location>
</feature>
<dbReference type="AlphaFoldDB" id="A0A0D4BZ20"/>
<keyword evidence="1" id="KW-0472">Membrane</keyword>
<dbReference type="STRING" id="1618207.UM93_07455"/>
<protein>
    <recommendedName>
        <fullName evidence="4">DUF4190 domain-containing protein</fullName>
    </recommendedName>
</protein>
<keyword evidence="3" id="KW-1185">Reference proteome</keyword>
<dbReference type="EMBL" id="CP011005">
    <property type="protein sequence ID" value="AJT41395.1"/>
    <property type="molecule type" value="Genomic_DNA"/>
</dbReference>
<evidence type="ECO:0000313" key="2">
    <source>
        <dbReference type="EMBL" id="AJT41395.1"/>
    </source>
</evidence>
<dbReference type="Proteomes" id="UP000061839">
    <property type="component" value="Chromosome"/>
</dbReference>
<proteinExistence type="predicted"/>
<keyword evidence="1" id="KW-0812">Transmembrane</keyword>
<name>A0A0D4BZ20_9MICC</name>
<dbReference type="HOGENOM" id="CLU_1297690_0_0_11"/>
<dbReference type="KEGG" id="ari:UM93_07455"/>